<dbReference type="AlphaFoldDB" id="A0A9P5N533"/>
<feature type="domain" description="FAD-binding PCMH-type" evidence="6">
    <location>
        <begin position="70"/>
        <end position="239"/>
    </location>
</feature>
<gene>
    <name evidence="7" type="ORF">DFH94DRAFT_661482</name>
</gene>
<keyword evidence="2" id="KW-0285">Flavoprotein</keyword>
<dbReference type="Gene3D" id="3.30.465.10">
    <property type="match status" value="1"/>
</dbReference>
<dbReference type="Gene3D" id="3.40.462.20">
    <property type="match status" value="1"/>
</dbReference>
<dbReference type="Pfam" id="PF08031">
    <property type="entry name" value="BBE"/>
    <property type="match status" value="1"/>
</dbReference>
<comment type="caution">
    <text evidence="7">The sequence shown here is derived from an EMBL/GenBank/DDBJ whole genome shotgun (WGS) entry which is preliminary data.</text>
</comment>
<evidence type="ECO:0000313" key="8">
    <source>
        <dbReference type="Proteomes" id="UP000759537"/>
    </source>
</evidence>
<dbReference type="OrthoDB" id="2151789at2759"/>
<name>A0A9P5N533_9AGAM</name>
<keyword evidence="4" id="KW-0560">Oxidoreductase</keyword>
<protein>
    <submittedName>
        <fullName evidence="7">FAD-binding domain-containing protein</fullName>
    </submittedName>
</protein>
<dbReference type="Pfam" id="PF01565">
    <property type="entry name" value="FAD_binding_4"/>
    <property type="match status" value="1"/>
</dbReference>
<dbReference type="PANTHER" id="PTHR42973:SF13">
    <property type="entry name" value="FAD-BINDING PCMH-TYPE DOMAIN-CONTAINING PROTEIN"/>
    <property type="match status" value="1"/>
</dbReference>
<organism evidence="7 8">
    <name type="scientific">Russula ochroleuca</name>
    <dbReference type="NCBI Taxonomy" id="152965"/>
    <lineage>
        <taxon>Eukaryota</taxon>
        <taxon>Fungi</taxon>
        <taxon>Dikarya</taxon>
        <taxon>Basidiomycota</taxon>
        <taxon>Agaricomycotina</taxon>
        <taxon>Agaricomycetes</taxon>
        <taxon>Russulales</taxon>
        <taxon>Russulaceae</taxon>
        <taxon>Russula</taxon>
    </lineage>
</organism>
<evidence type="ECO:0000256" key="4">
    <source>
        <dbReference type="ARBA" id="ARBA00023002"/>
    </source>
</evidence>
<reference evidence="7" key="1">
    <citation type="submission" date="2019-10" db="EMBL/GenBank/DDBJ databases">
        <authorList>
            <consortium name="DOE Joint Genome Institute"/>
            <person name="Kuo A."/>
            <person name="Miyauchi S."/>
            <person name="Kiss E."/>
            <person name="Drula E."/>
            <person name="Kohler A."/>
            <person name="Sanchez-Garcia M."/>
            <person name="Andreopoulos B."/>
            <person name="Barry K.W."/>
            <person name="Bonito G."/>
            <person name="Buee M."/>
            <person name="Carver A."/>
            <person name="Chen C."/>
            <person name="Cichocki N."/>
            <person name="Clum A."/>
            <person name="Culley D."/>
            <person name="Crous P.W."/>
            <person name="Fauchery L."/>
            <person name="Girlanda M."/>
            <person name="Hayes R."/>
            <person name="Keri Z."/>
            <person name="LaButti K."/>
            <person name="Lipzen A."/>
            <person name="Lombard V."/>
            <person name="Magnuson J."/>
            <person name="Maillard F."/>
            <person name="Morin E."/>
            <person name="Murat C."/>
            <person name="Nolan M."/>
            <person name="Ohm R."/>
            <person name="Pangilinan J."/>
            <person name="Pereira M."/>
            <person name="Perotto S."/>
            <person name="Peter M."/>
            <person name="Riley R."/>
            <person name="Sitrit Y."/>
            <person name="Stielow B."/>
            <person name="Szollosi G."/>
            <person name="Zifcakova L."/>
            <person name="Stursova M."/>
            <person name="Spatafora J.W."/>
            <person name="Tedersoo L."/>
            <person name="Vaario L.-M."/>
            <person name="Yamada A."/>
            <person name="Yan M."/>
            <person name="Wang P."/>
            <person name="Xu J."/>
            <person name="Bruns T."/>
            <person name="Baldrian P."/>
            <person name="Vilgalys R."/>
            <person name="Henrissat B."/>
            <person name="Grigoriev I.V."/>
            <person name="Hibbett D."/>
            <person name="Nagy L.G."/>
            <person name="Martin F.M."/>
        </authorList>
    </citation>
    <scope>NUCLEOTIDE SEQUENCE</scope>
    <source>
        <strain evidence="7">Prilba</strain>
    </source>
</reference>
<dbReference type="InterPro" id="IPR006094">
    <property type="entry name" value="Oxid_FAD_bind_N"/>
</dbReference>
<proteinExistence type="inferred from homology"/>
<dbReference type="InterPro" id="IPR016169">
    <property type="entry name" value="FAD-bd_PCMH_sub2"/>
</dbReference>
<dbReference type="Proteomes" id="UP000759537">
    <property type="component" value="Unassembled WGS sequence"/>
</dbReference>
<dbReference type="PROSITE" id="PS51387">
    <property type="entry name" value="FAD_PCMH"/>
    <property type="match status" value="1"/>
</dbReference>
<keyword evidence="5" id="KW-0732">Signal</keyword>
<evidence type="ECO:0000313" key="7">
    <source>
        <dbReference type="EMBL" id="KAF8486371.1"/>
    </source>
</evidence>
<dbReference type="SUPFAM" id="SSF56176">
    <property type="entry name" value="FAD-binding/transporter-associated domain-like"/>
    <property type="match status" value="1"/>
</dbReference>
<keyword evidence="8" id="KW-1185">Reference proteome</keyword>
<comment type="similarity">
    <text evidence="1">Belongs to the oxygen-dependent FAD-linked oxidoreductase family.</text>
</comment>
<accession>A0A9P5N533</accession>
<sequence length="489" mass="52356">MALTTFLLCAFTLTLILYGSPETSEKHNSSDLRVLCTCNKIAEALSGASQVFFPPASEYLSDIEHAAPSSTEASACSVEPGSVEDVSEILRILGSTRTTFAVKCGGHATNPGFSSTTGVQISMSRFNETKVNSISGTVEVGAGLTWGQVYATLESTGVNVVGGRVAGVGVAGLTLGGGYSFLTSQYGLALDNVAGYELVLPNGTITNVTSTDRDLWFGLRGGLNNFGIVTKFVLKSHPQSEIWGGLYFYAENQLDAIKGALVDFQQKNDTKAEVIVTLSYSSGQFSIGVAYFYDAPTPSRVFDDLLDIPATEGNVSIRSFSDLVQSLSSLVGNTNGLRLVVQSVYSPAVFDAFVNQIKVRGARLWALDKNVTLGASLEPFDEGLFSHGSDSAYPPDRSYAVFPTDISVLWSNASLDKTTAFALRNISDTIHEAALTDGQNVRHAAVYMNYALFGTPLEDMYGENVERLRKIRVAIDPEDVMGLAGGWKF</sequence>
<feature type="signal peptide" evidence="5">
    <location>
        <begin position="1"/>
        <end position="21"/>
    </location>
</feature>
<dbReference type="InterPro" id="IPR036318">
    <property type="entry name" value="FAD-bd_PCMH-like_sf"/>
</dbReference>
<dbReference type="EMBL" id="WHVB01000002">
    <property type="protein sequence ID" value="KAF8486371.1"/>
    <property type="molecule type" value="Genomic_DNA"/>
</dbReference>
<evidence type="ECO:0000256" key="1">
    <source>
        <dbReference type="ARBA" id="ARBA00005466"/>
    </source>
</evidence>
<dbReference type="InterPro" id="IPR050416">
    <property type="entry name" value="FAD-linked_Oxidoreductase"/>
</dbReference>
<feature type="chain" id="PRO_5040465936" evidence="5">
    <location>
        <begin position="22"/>
        <end position="489"/>
    </location>
</feature>
<keyword evidence="3" id="KW-0274">FAD</keyword>
<dbReference type="PANTHER" id="PTHR42973">
    <property type="entry name" value="BINDING OXIDOREDUCTASE, PUTATIVE (AFU_ORTHOLOGUE AFUA_1G17690)-RELATED"/>
    <property type="match status" value="1"/>
</dbReference>
<evidence type="ECO:0000256" key="3">
    <source>
        <dbReference type="ARBA" id="ARBA00022827"/>
    </source>
</evidence>
<dbReference type="InterPro" id="IPR012951">
    <property type="entry name" value="BBE"/>
</dbReference>
<evidence type="ECO:0000259" key="6">
    <source>
        <dbReference type="PROSITE" id="PS51387"/>
    </source>
</evidence>
<dbReference type="GO" id="GO:0071949">
    <property type="term" value="F:FAD binding"/>
    <property type="evidence" value="ECO:0007669"/>
    <property type="project" value="InterPro"/>
</dbReference>
<reference evidence="7" key="2">
    <citation type="journal article" date="2020" name="Nat. Commun.">
        <title>Large-scale genome sequencing of mycorrhizal fungi provides insights into the early evolution of symbiotic traits.</title>
        <authorList>
            <person name="Miyauchi S."/>
            <person name="Kiss E."/>
            <person name="Kuo A."/>
            <person name="Drula E."/>
            <person name="Kohler A."/>
            <person name="Sanchez-Garcia M."/>
            <person name="Morin E."/>
            <person name="Andreopoulos B."/>
            <person name="Barry K.W."/>
            <person name="Bonito G."/>
            <person name="Buee M."/>
            <person name="Carver A."/>
            <person name="Chen C."/>
            <person name="Cichocki N."/>
            <person name="Clum A."/>
            <person name="Culley D."/>
            <person name="Crous P.W."/>
            <person name="Fauchery L."/>
            <person name="Girlanda M."/>
            <person name="Hayes R.D."/>
            <person name="Keri Z."/>
            <person name="LaButti K."/>
            <person name="Lipzen A."/>
            <person name="Lombard V."/>
            <person name="Magnuson J."/>
            <person name="Maillard F."/>
            <person name="Murat C."/>
            <person name="Nolan M."/>
            <person name="Ohm R.A."/>
            <person name="Pangilinan J."/>
            <person name="Pereira M.F."/>
            <person name="Perotto S."/>
            <person name="Peter M."/>
            <person name="Pfister S."/>
            <person name="Riley R."/>
            <person name="Sitrit Y."/>
            <person name="Stielow J.B."/>
            <person name="Szollosi G."/>
            <person name="Zifcakova L."/>
            <person name="Stursova M."/>
            <person name="Spatafora J.W."/>
            <person name="Tedersoo L."/>
            <person name="Vaario L.M."/>
            <person name="Yamada A."/>
            <person name="Yan M."/>
            <person name="Wang P."/>
            <person name="Xu J."/>
            <person name="Bruns T."/>
            <person name="Baldrian P."/>
            <person name="Vilgalys R."/>
            <person name="Dunand C."/>
            <person name="Henrissat B."/>
            <person name="Grigoriev I.V."/>
            <person name="Hibbett D."/>
            <person name="Nagy L.G."/>
            <person name="Martin F.M."/>
        </authorList>
    </citation>
    <scope>NUCLEOTIDE SEQUENCE</scope>
    <source>
        <strain evidence="7">Prilba</strain>
    </source>
</reference>
<dbReference type="GO" id="GO:0016491">
    <property type="term" value="F:oxidoreductase activity"/>
    <property type="evidence" value="ECO:0007669"/>
    <property type="project" value="UniProtKB-KW"/>
</dbReference>
<dbReference type="InterPro" id="IPR016166">
    <property type="entry name" value="FAD-bd_PCMH"/>
</dbReference>
<evidence type="ECO:0000256" key="2">
    <source>
        <dbReference type="ARBA" id="ARBA00022630"/>
    </source>
</evidence>
<evidence type="ECO:0000256" key="5">
    <source>
        <dbReference type="SAM" id="SignalP"/>
    </source>
</evidence>